<dbReference type="InterPro" id="IPR001753">
    <property type="entry name" value="Enoyl-CoA_hydra/iso"/>
</dbReference>
<comment type="similarity">
    <text evidence="2">Belongs to the SNU66/SART1 family.</text>
</comment>
<evidence type="ECO:0000313" key="8">
    <source>
        <dbReference type="Proteomes" id="UP001345691"/>
    </source>
</evidence>
<dbReference type="Proteomes" id="UP001345691">
    <property type="component" value="Unassembled WGS sequence"/>
</dbReference>
<evidence type="ECO:0000256" key="3">
    <source>
        <dbReference type="ARBA" id="ARBA00023242"/>
    </source>
</evidence>
<feature type="region of interest" description="Disordered" evidence="6">
    <location>
        <begin position="358"/>
        <end position="377"/>
    </location>
</feature>
<dbReference type="SUPFAM" id="SSF52096">
    <property type="entry name" value="ClpP/crotonase"/>
    <property type="match status" value="1"/>
</dbReference>
<keyword evidence="8" id="KW-1185">Reference proteome</keyword>
<comment type="similarity">
    <text evidence="4">Belongs to the enoyl-CoA hydratase/isomerase family.</text>
</comment>
<feature type="compositionally biased region" description="Basic and acidic residues" evidence="6">
    <location>
        <begin position="899"/>
        <end position="908"/>
    </location>
</feature>
<evidence type="ECO:0000313" key="7">
    <source>
        <dbReference type="EMBL" id="KAK5068234.1"/>
    </source>
</evidence>
<dbReference type="InterPro" id="IPR005011">
    <property type="entry name" value="SNU66/SART1"/>
</dbReference>
<evidence type="ECO:0000256" key="2">
    <source>
        <dbReference type="ARBA" id="ARBA00006076"/>
    </source>
</evidence>
<feature type="compositionally biased region" description="Basic residues" evidence="6">
    <location>
        <begin position="567"/>
        <end position="579"/>
    </location>
</feature>
<reference evidence="7 8" key="1">
    <citation type="submission" date="2023-08" db="EMBL/GenBank/DDBJ databases">
        <title>Black Yeasts Isolated from many extreme environments.</title>
        <authorList>
            <person name="Coleine C."/>
            <person name="Stajich J.E."/>
            <person name="Selbmann L."/>
        </authorList>
    </citation>
    <scope>NUCLEOTIDE SEQUENCE [LARGE SCALE GENOMIC DNA]</scope>
    <source>
        <strain evidence="7 8">CCFEE 6328</strain>
    </source>
</reference>
<keyword evidence="5" id="KW-0175">Coiled coil</keyword>
<feature type="region of interest" description="Disordered" evidence="6">
    <location>
        <begin position="801"/>
        <end position="843"/>
    </location>
</feature>
<dbReference type="InterPro" id="IPR029045">
    <property type="entry name" value="ClpP/crotonase-like_dom_sf"/>
</dbReference>
<name>A0ABR0JS20_9EURO</name>
<dbReference type="Pfam" id="PF00378">
    <property type="entry name" value="ECH_1"/>
    <property type="match status" value="1"/>
</dbReference>
<dbReference type="PANTHER" id="PTHR14152:SF5">
    <property type="entry name" value="U4_U6.U5 TRI-SNRNP-ASSOCIATED PROTEIN 1"/>
    <property type="match status" value="1"/>
</dbReference>
<comment type="subcellular location">
    <subcellularLocation>
        <location evidence="1">Nucleus</location>
    </subcellularLocation>
</comment>
<comment type="caution">
    <text evidence="7">The sequence shown here is derived from an EMBL/GenBank/DDBJ whole genome shotgun (WGS) entry which is preliminary data.</text>
</comment>
<feature type="compositionally biased region" description="Polar residues" evidence="6">
    <location>
        <begin position="606"/>
        <end position="618"/>
    </location>
</feature>
<feature type="compositionally biased region" description="Basic and acidic residues" evidence="6">
    <location>
        <begin position="824"/>
        <end position="841"/>
    </location>
</feature>
<evidence type="ECO:0000256" key="1">
    <source>
        <dbReference type="ARBA" id="ARBA00004123"/>
    </source>
</evidence>
<organism evidence="7 8">
    <name type="scientific">Exophiala sideris</name>
    <dbReference type="NCBI Taxonomy" id="1016849"/>
    <lineage>
        <taxon>Eukaryota</taxon>
        <taxon>Fungi</taxon>
        <taxon>Dikarya</taxon>
        <taxon>Ascomycota</taxon>
        <taxon>Pezizomycotina</taxon>
        <taxon>Eurotiomycetes</taxon>
        <taxon>Chaetothyriomycetidae</taxon>
        <taxon>Chaetothyriales</taxon>
        <taxon>Herpotrichiellaceae</taxon>
        <taxon>Exophiala</taxon>
    </lineage>
</organism>
<feature type="region of interest" description="Disordered" evidence="6">
    <location>
        <begin position="899"/>
        <end position="939"/>
    </location>
</feature>
<dbReference type="InterPro" id="IPR018376">
    <property type="entry name" value="Enoyl-CoA_hyd/isom_CS"/>
</dbReference>
<dbReference type="Gene3D" id="3.90.226.10">
    <property type="entry name" value="2-enoyl-CoA Hydratase, Chain A, domain 1"/>
    <property type="match status" value="1"/>
</dbReference>
<feature type="coiled-coil region" evidence="5">
    <location>
        <begin position="399"/>
        <end position="430"/>
    </location>
</feature>
<evidence type="ECO:0000256" key="6">
    <source>
        <dbReference type="SAM" id="MobiDB-lite"/>
    </source>
</evidence>
<feature type="region of interest" description="Disordered" evidence="6">
    <location>
        <begin position="566"/>
        <end position="729"/>
    </location>
</feature>
<sequence length="939" mass="103906">MAPTNAPPSTSFAKLSYPANGVLLVTMSRPEKLNCTTAADVVELTNVFRWFDNEPTLTVAILTGAGSKAFSTGADLKEWQSKVAANPGAGAGPGDVKGAIPMSNRVGKKPVIAAVNGMALGGGFETVVNCDIVIAADTATFGLVEVKRGVAPYAGVLPRLIRTLGLQRASEMALTGWTYTAQQAYEWGLANKVVPQQDVVPEAVKYATAIAENSPDSIICSRAGLRQGWETASVVEATAITGKQEWAALQRGDNIVEGLKAFKERRQPIARATSLLATIIMAAADIEQMNKLRKSLGLPLLSVSGQPPPASEGPTFKEHSASNDDDSDPEPASTLDTREAAGFENWNQLREEEKRRIEREKRKHEIQKRRDAEARAKRLGGKGLGDVDDDVDDTKAWLKGQKKRQAKIERERAERLARELAEREKEAAVEYSSKDLAGVQVAHEIGDFEDGTSEHILTLKDTEIGKDDESGQEDVLENADVLARDKLKEKNELKKKKVYDVNDDAEQGLLSQYDEKKRKAFTLDGQGSTVEERDAKRQQIGDVLKNTISLDILKPEPVSDYMEIKIKKPKKAKKTSKRQKTVDEDDEIFPARTETNSDAMEVDSANPVTSRSRTTQDNFNDDDDLASALARTRQAVLKKQKRKPEDIIKQLKEEEQNEAQTPEGETGGLVLDDTTVFLDNLSSRPREEEPQRTVMKSVEKEESPEPSEVKGEDEDQPMGEACSGENAEELLDKLRREQATHTPEVSHTGLDEEKTLDQGLGAALSLLRQRGLVKQTEASDKNTLYKDRQTFIIQARLREHENEQKARAQREGDRQSGKLTGLSQKDREEHARWQNTRREHQSSIQAAAAFNREYKPDVQIKYVDDDGRLMNQKEAFKHLSHQFHGKGSGKLKTEKHLKKIDEEKKREAASILDSSEAKGMNNAQGALGKKNKQAGVRLG</sequence>
<gene>
    <name evidence="7" type="ORF">LTR69_000352</name>
</gene>
<feature type="compositionally biased region" description="Basic and acidic residues" evidence="6">
    <location>
        <begin position="801"/>
        <end position="816"/>
    </location>
</feature>
<feature type="compositionally biased region" description="Basic and acidic residues" evidence="6">
    <location>
        <begin position="643"/>
        <end position="654"/>
    </location>
</feature>
<evidence type="ECO:0000256" key="5">
    <source>
        <dbReference type="SAM" id="Coils"/>
    </source>
</evidence>
<accession>A0ABR0JS20</accession>
<dbReference type="Pfam" id="PF03343">
    <property type="entry name" value="SART-1"/>
    <property type="match status" value="1"/>
</dbReference>
<protein>
    <recommendedName>
        <fullName evidence="9">SART-1 family protein</fullName>
    </recommendedName>
</protein>
<keyword evidence="3" id="KW-0539">Nucleus</keyword>
<dbReference type="EMBL" id="JAVRRF010000001">
    <property type="protein sequence ID" value="KAK5068234.1"/>
    <property type="molecule type" value="Genomic_DNA"/>
</dbReference>
<proteinExistence type="inferred from homology"/>
<evidence type="ECO:0000256" key="4">
    <source>
        <dbReference type="RuleBase" id="RU003707"/>
    </source>
</evidence>
<dbReference type="PANTHER" id="PTHR14152">
    <property type="entry name" value="SQUAMOUS CELL CARCINOMA ANTIGEN RECOGNISED BY CYTOTOXIC T LYMPHOCYTES"/>
    <property type="match status" value="1"/>
</dbReference>
<dbReference type="PROSITE" id="PS00166">
    <property type="entry name" value="ENOYL_COA_HYDRATASE"/>
    <property type="match status" value="1"/>
</dbReference>
<evidence type="ECO:0008006" key="9">
    <source>
        <dbReference type="Google" id="ProtNLM"/>
    </source>
</evidence>
<feature type="region of interest" description="Disordered" evidence="6">
    <location>
        <begin position="303"/>
        <end position="347"/>
    </location>
</feature>
<feature type="compositionally biased region" description="Basic and acidic residues" evidence="6">
    <location>
        <begin position="684"/>
        <end position="710"/>
    </location>
</feature>
<dbReference type="CDD" id="cd06558">
    <property type="entry name" value="crotonase-like"/>
    <property type="match status" value="1"/>
</dbReference>